<feature type="domain" description="Histidine kinase" evidence="12">
    <location>
        <begin position="271"/>
        <end position="477"/>
    </location>
</feature>
<evidence type="ECO:0000313" key="15">
    <source>
        <dbReference type="Proteomes" id="UP001299012"/>
    </source>
</evidence>
<dbReference type="InterPro" id="IPR003660">
    <property type="entry name" value="HAMP_dom"/>
</dbReference>
<keyword evidence="5" id="KW-0808">Transferase</keyword>
<keyword evidence="6" id="KW-0812">Transmembrane</keyword>
<reference evidence="14 15" key="1">
    <citation type="submission" date="2022-01" db="EMBL/GenBank/DDBJ databases">
        <title>Draft Genome Sequences of Seven Type Strains of the Genus Streptomyces.</title>
        <authorList>
            <person name="Aziz S."/>
            <person name="Coretto E."/>
            <person name="Chronakova A."/>
            <person name="Sproer C."/>
            <person name="Huber K."/>
            <person name="Nouioui I."/>
            <person name="Gross H."/>
        </authorList>
    </citation>
    <scope>NUCLEOTIDE SEQUENCE [LARGE SCALE GENOMIC DNA]</scope>
    <source>
        <strain evidence="14 15">DSM 41685</strain>
    </source>
</reference>
<dbReference type="Pfam" id="PF00672">
    <property type="entry name" value="HAMP"/>
    <property type="match status" value="1"/>
</dbReference>
<dbReference type="EMBL" id="JAKKZF010000020">
    <property type="protein sequence ID" value="MCG0063305.1"/>
    <property type="molecule type" value="Genomic_DNA"/>
</dbReference>
<dbReference type="Gene3D" id="6.10.340.10">
    <property type="match status" value="1"/>
</dbReference>
<evidence type="ECO:0000256" key="8">
    <source>
        <dbReference type="ARBA" id="ARBA00022989"/>
    </source>
</evidence>
<evidence type="ECO:0000256" key="10">
    <source>
        <dbReference type="ARBA" id="ARBA00023136"/>
    </source>
</evidence>
<comment type="caution">
    <text evidence="14">The sequence shown here is derived from an EMBL/GenBank/DDBJ whole genome shotgun (WGS) entry which is preliminary data.</text>
</comment>
<dbReference type="CDD" id="cd00082">
    <property type="entry name" value="HisKA"/>
    <property type="match status" value="1"/>
</dbReference>
<comment type="subcellular location">
    <subcellularLocation>
        <location evidence="2">Cell membrane</location>
    </subcellularLocation>
</comment>
<gene>
    <name evidence="14" type="ORF">L0F81_08410</name>
</gene>
<keyword evidence="9" id="KW-0902">Two-component regulatory system</keyword>
<keyword evidence="8" id="KW-1133">Transmembrane helix</keyword>
<dbReference type="InterPro" id="IPR003661">
    <property type="entry name" value="HisK_dim/P_dom"/>
</dbReference>
<sequence length="479" mass="50707">MRRPFASVRARAALAATAVVSLALVAAGVLVVAVLRHNLTERAGLEAEVTARTVAGSQAALDGRFGALDLPDDEDRPVQVVDAAGTVLAAGDDLRGRRAVADFAPAPDGGAPSGRTDDDDDDDDSPPARGRVGTDVDRETLAVRVDDETREYRFAAVHGTTYAGRTYTVYAGASLADEQATLDQVTRAMLVGLPFLLSVVAGVTWLVTRRALRPVEGIRAEMAEITGSGDLARRVPEPDSRDEIARLARTTNETLAALERSVERQHRFVADASHELRSPIASLRTQLEVAEQHPGLLDVPDLLHDVVRLQDLAAGLLLLARLDAGERPADGLVDLGALAREEVARRGPADRITPAVTTDGTGLEVRGSRDQLARVLGNLLDNAQRHAATAITVTVSATPDAVTLTVADDGHGVAPADRERVFERFVRLDEARSRDEGGAGLGLAIARDVVQHHGGTLTLADAEGGGAAFRIDLPRAPRR</sequence>
<dbReference type="SUPFAM" id="SSF55874">
    <property type="entry name" value="ATPase domain of HSP90 chaperone/DNA topoisomerase II/histidine kinase"/>
    <property type="match status" value="1"/>
</dbReference>
<dbReference type="EC" id="2.7.13.3" evidence="3"/>
<dbReference type="SMART" id="SM00388">
    <property type="entry name" value="HisKA"/>
    <property type="match status" value="1"/>
</dbReference>
<evidence type="ECO:0000256" key="2">
    <source>
        <dbReference type="ARBA" id="ARBA00004236"/>
    </source>
</evidence>
<evidence type="ECO:0000256" key="6">
    <source>
        <dbReference type="ARBA" id="ARBA00022692"/>
    </source>
</evidence>
<dbReference type="Pfam" id="PF02518">
    <property type="entry name" value="HATPase_c"/>
    <property type="match status" value="1"/>
</dbReference>
<feature type="compositionally biased region" description="Low complexity" evidence="11">
    <location>
        <begin position="101"/>
        <end position="114"/>
    </location>
</feature>
<dbReference type="GO" id="GO:0016301">
    <property type="term" value="F:kinase activity"/>
    <property type="evidence" value="ECO:0007669"/>
    <property type="project" value="UniProtKB-KW"/>
</dbReference>
<evidence type="ECO:0000256" key="4">
    <source>
        <dbReference type="ARBA" id="ARBA00022553"/>
    </source>
</evidence>
<evidence type="ECO:0000259" key="12">
    <source>
        <dbReference type="PROSITE" id="PS50109"/>
    </source>
</evidence>
<protein>
    <recommendedName>
        <fullName evidence="3">histidine kinase</fullName>
        <ecNumber evidence="3">2.7.13.3</ecNumber>
    </recommendedName>
</protein>
<dbReference type="PANTHER" id="PTHR45436">
    <property type="entry name" value="SENSOR HISTIDINE KINASE YKOH"/>
    <property type="match status" value="1"/>
</dbReference>
<keyword evidence="10" id="KW-0472">Membrane</keyword>
<keyword evidence="15" id="KW-1185">Reference proteome</keyword>
<feature type="domain" description="HAMP" evidence="13">
    <location>
        <begin position="209"/>
        <end position="263"/>
    </location>
</feature>
<dbReference type="Gene3D" id="1.10.287.130">
    <property type="match status" value="1"/>
</dbReference>
<dbReference type="InterPro" id="IPR036097">
    <property type="entry name" value="HisK_dim/P_sf"/>
</dbReference>
<dbReference type="SUPFAM" id="SSF47384">
    <property type="entry name" value="Homodimeric domain of signal transducing histidine kinase"/>
    <property type="match status" value="1"/>
</dbReference>
<dbReference type="PRINTS" id="PR00344">
    <property type="entry name" value="BCTRLSENSOR"/>
</dbReference>
<feature type="region of interest" description="Disordered" evidence="11">
    <location>
        <begin position="101"/>
        <end position="135"/>
    </location>
</feature>
<evidence type="ECO:0000256" key="5">
    <source>
        <dbReference type="ARBA" id="ARBA00022679"/>
    </source>
</evidence>
<organism evidence="14 15">
    <name type="scientific">Streptomyces tricolor</name>
    <dbReference type="NCBI Taxonomy" id="68277"/>
    <lineage>
        <taxon>Bacteria</taxon>
        <taxon>Bacillati</taxon>
        <taxon>Actinomycetota</taxon>
        <taxon>Actinomycetes</taxon>
        <taxon>Kitasatosporales</taxon>
        <taxon>Streptomycetaceae</taxon>
        <taxon>Streptomyces</taxon>
        <taxon>Streptomyces violaceoruber group</taxon>
    </lineage>
</organism>
<evidence type="ECO:0000256" key="7">
    <source>
        <dbReference type="ARBA" id="ARBA00022777"/>
    </source>
</evidence>
<name>A0ABS9JCK7_9ACTN</name>
<dbReference type="InterPro" id="IPR050428">
    <property type="entry name" value="TCS_sensor_his_kinase"/>
</dbReference>
<dbReference type="RefSeq" id="WP_059247589.1">
    <property type="nucleotide sequence ID" value="NZ_JAKKZF010000020.1"/>
</dbReference>
<accession>A0ABS9JCK7</accession>
<dbReference type="Pfam" id="PF00512">
    <property type="entry name" value="HisKA"/>
    <property type="match status" value="1"/>
</dbReference>
<dbReference type="SUPFAM" id="SSF158472">
    <property type="entry name" value="HAMP domain-like"/>
    <property type="match status" value="1"/>
</dbReference>
<evidence type="ECO:0000256" key="11">
    <source>
        <dbReference type="SAM" id="MobiDB-lite"/>
    </source>
</evidence>
<dbReference type="SMART" id="SM00387">
    <property type="entry name" value="HATPase_c"/>
    <property type="match status" value="1"/>
</dbReference>
<dbReference type="PROSITE" id="PS50109">
    <property type="entry name" value="HIS_KIN"/>
    <property type="match status" value="1"/>
</dbReference>
<dbReference type="Proteomes" id="UP001299012">
    <property type="component" value="Unassembled WGS sequence"/>
</dbReference>
<comment type="catalytic activity">
    <reaction evidence="1">
        <text>ATP + protein L-histidine = ADP + protein N-phospho-L-histidine.</text>
        <dbReference type="EC" id="2.7.13.3"/>
    </reaction>
</comment>
<dbReference type="PROSITE" id="PS50885">
    <property type="entry name" value="HAMP"/>
    <property type="match status" value="1"/>
</dbReference>
<evidence type="ECO:0000256" key="1">
    <source>
        <dbReference type="ARBA" id="ARBA00000085"/>
    </source>
</evidence>
<dbReference type="InterPro" id="IPR004358">
    <property type="entry name" value="Sig_transdc_His_kin-like_C"/>
</dbReference>
<dbReference type="SMART" id="SM00304">
    <property type="entry name" value="HAMP"/>
    <property type="match status" value="1"/>
</dbReference>
<dbReference type="InterPro" id="IPR036890">
    <property type="entry name" value="HATPase_C_sf"/>
</dbReference>
<dbReference type="PANTHER" id="PTHR45436:SF5">
    <property type="entry name" value="SENSOR HISTIDINE KINASE TRCS"/>
    <property type="match status" value="1"/>
</dbReference>
<evidence type="ECO:0000256" key="9">
    <source>
        <dbReference type="ARBA" id="ARBA00023012"/>
    </source>
</evidence>
<dbReference type="CDD" id="cd00075">
    <property type="entry name" value="HATPase"/>
    <property type="match status" value="1"/>
</dbReference>
<keyword evidence="7 14" id="KW-0418">Kinase</keyword>
<evidence type="ECO:0000259" key="13">
    <source>
        <dbReference type="PROSITE" id="PS50885"/>
    </source>
</evidence>
<dbReference type="CDD" id="cd06225">
    <property type="entry name" value="HAMP"/>
    <property type="match status" value="1"/>
</dbReference>
<proteinExistence type="predicted"/>
<evidence type="ECO:0000256" key="3">
    <source>
        <dbReference type="ARBA" id="ARBA00012438"/>
    </source>
</evidence>
<dbReference type="InterPro" id="IPR003594">
    <property type="entry name" value="HATPase_dom"/>
</dbReference>
<dbReference type="Gene3D" id="3.30.565.10">
    <property type="entry name" value="Histidine kinase-like ATPase, C-terminal domain"/>
    <property type="match status" value="1"/>
</dbReference>
<dbReference type="InterPro" id="IPR005467">
    <property type="entry name" value="His_kinase_dom"/>
</dbReference>
<evidence type="ECO:0000313" key="14">
    <source>
        <dbReference type="EMBL" id="MCG0063305.1"/>
    </source>
</evidence>
<keyword evidence="4" id="KW-0597">Phosphoprotein</keyword>